<protein>
    <submittedName>
        <fullName evidence="1">30S ribosomal protein S1</fullName>
    </submittedName>
</protein>
<keyword evidence="1" id="KW-0687">Ribonucleoprotein</keyword>
<name>A0A380E320_STAAU</name>
<dbReference type="SUPFAM" id="SSF50249">
    <property type="entry name" value="Nucleic acid-binding proteins"/>
    <property type="match status" value="1"/>
</dbReference>
<gene>
    <name evidence="1" type="primary">rpsA_3</name>
    <name evidence="1" type="ORF">NCTC5664_03354</name>
</gene>
<sequence length="60" mass="6769">MTEEFNESMINDIKEGDKVTGEVQQVEDKQVVVHINGGKFNGIIPIVNYLRIILIAQVKL</sequence>
<dbReference type="Gene3D" id="2.40.50.140">
    <property type="entry name" value="Nucleic acid-binding proteins"/>
    <property type="match status" value="1"/>
</dbReference>
<evidence type="ECO:0000313" key="1">
    <source>
        <dbReference type="EMBL" id="SUK94354.1"/>
    </source>
</evidence>
<dbReference type="InterPro" id="IPR012340">
    <property type="entry name" value="NA-bd_OB-fold"/>
</dbReference>
<dbReference type="GO" id="GO:0005840">
    <property type="term" value="C:ribosome"/>
    <property type="evidence" value="ECO:0007669"/>
    <property type="project" value="UniProtKB-KW"/>
</dbReference>
<keyword evidence="1" id="KW-0689">Ribosomal protein</keyword>
<accession>A0A380E320</accession>
<evidence type="ECO:0000313" key="2">
    <source>
        <dbReference type="Proteomes" id="UP000254502"/>
    </source>
</evidence>
<dbReference type="AlphaFoldDB" id="A0A380E320"/>
<organism evidence="1 2">
    <name type="scientific">Staphylococcus aureus</name>
    <dbReference type="NCBI Taxonomy" id="1280"/>
    <lineage>
        <taxon>Bacteria</taxon>
        <taxon>Bacillati</taxon>
        <taxon>Bacillota</taxon>
        <taxon>Bacilli</taxon>
        <taxon>Bacillales</taxon>
        <taxon>Staphylococcaceae</taxon>
        <taxon>Staphylococcus</taxon>
    </lineage>
</organism>
<dbReference type="EMBL" id="UHAQ01000004">
    <property type="protein sequence ID" value="SUK94354.1"/>
    <property type="molecule type" value="Genomic_DNA"/>
</dbReference>
<dbReference type="Proteomes" id="UP000254502">
    <property type="component" value="Unassembled WGS sequence"/>
</dbReference>
<reference evidence="1 2" key="1">
    <citation type="submission" date="2018-06" db="EMBL/GenBank/DDBJ databases">
        <authorList>
            <consortium name="Pathogen Informatics"/>
            <person name="Doyle S."/>
        </authorList>
    </citation>
    <scope>NUCLEOTIDE SEQUENCE [LARGE SCALE GENOMIC DNA]</scope>
    <source>
        <strain evidence="1 2">NCTC5664</strain>
    </source>
</reference>
<proteinExistence type="predicted"/>